<accession>A0A561F0Z0</accession>
<dbReference type="Proteomes" id="UP000318416">
    <property type="component" value="Unassembled WGS sequence"/>
</dbReference>
<protein>
    <submittedName>
        <fullName evidence="2">Uncharacterized protein</fullName>
    </submittedName>
</protein>
<dbReference type="AlphaFoldDB" id="A0A561F0Z0"/>
<reference evidence="2 3" key="1">
    <citation type="submission" date="2019-06" db="EMBL/GenBank/DDBJ databases">
        <title>Sequencing the genomes of 1000 actinobacteria strains.</title>
        <authorList>
            <person name="Klenk H.-P."/>
        </authorList>
    </citation>
    <scope>NUCLEOTIDE SEQUENCE [LARGE SCALE GENOMIC DNA]</scope>
    <source>
        <strain evidence="2 3">DSM 41649</strain>
    </source>
</reference>
<feature type="region of interest" description="Disordered" evidence="1">
    <location>
        <begin position="1"/>
        <end position="34"/>
    </location>
</feature>
<feature type="compositionally biased region" description="Low complexity" evidence="1">
    <location>
        <begin position="240"/>
        <end position="252"/>
    </location>
</feature>
<evidence type="ECO:0000313" key="3">
    <source>
        <dbReference type="Proteomes" id="UP000318416"/>
    </source>
</evidence>
<evidence type="ECO:0000313" key="2">
    <source>
        <dbReference type="EMBL" id="TWE21538.1"/>
    </source>
</evidence>
<feature type="region of interest" description="Disordered" evidence="1">
    <location>
        <begin position="152"/>
        <end position="252"/>
    </location>
</feature>
<dbReference type="InterPro" id="IPR029039">
    <property type="entry name" value="Flavoprotein-like_sf"/>
</dbReference>
<organism evidence="2 3">
    <name type="scientific">Kitasatospora atroaurantiaca</name>
    <dbReference type="NCBI Taxonomy" id="285545"/>
    <lineage>
        <taxon>Bacteria</taxon>
        <taxon>Bacillati</taxon>
        <taxon>Actinomycetota</taxon>
        <taxon>Actinomycetes</taxon>
        <taxon>Kitasatosporales</taxon>
        <taxon>Streptomycetaceae</taxon>
        <taxon>Kitasatospora</taxon>
    </lineage>
</organism>
<keyword evidence="3" id="KW-1185">Reference proteome</keyword>
<feature type="compositionally biased region" description="Basic and acidic residues" evidence="1">
    <location>
        <begin position="219"/>
        <end position="229"/>
    </location>
</feature>
<proteinExistence type="predicted"/>
<feature type="compositionally biased region" description="Basic and acidic residues" evidence="1">
    <location>
        <begin position="152"/>
        <end position="163"/>
    </location>
</feature>
<name>A0A561F0Z0_9ACTN</name>
<evidence type="ECO:0000256" key="1">
    <source>
        <dbReference type="SAM" id="MobiDB-lite"/>
    </source>
</evidence>
<comment type="caution">
    <text evidence="2">The sequence shown here is derived from an EMBL/GenBank/DDBJ whole genome shotgun (WGS) entry which is preliminary data.</text>
</comment>
<feature type="compositionally biased region" description="Basic residues" evidence="1">
    <location>
        <begin position="230"/>
        <end position="239"/>
    </location>
</feature>
<gene>
    <name evidence="2" type="ORF">FB465_6721</name>
</gene>
<sequence>MRGGRTPRSPPPSSSSSTQRPERNGRQGDPWFSVRGSRAPAPFRFSAGQIGCQSVPPIWLGDNSSVMKQVIERLYACSSILNSEGQYAYYGRVGGCLITGNEDGAKHCAMNVLYSLQHLGYVIPPQADAGWVGGRARGRPISTPARVARERLHQPQHHLHDLEPAPPGPPAQGRRWHPRPRQPALRVGRRAAASTLRTLNTDETHGRRRRPGDLLPEARVIRRLRDSRSARRLPGRGRRAAGPARPGAPLSPRQAVVAAAVEAGRSCSAQMSLPSVV</sequence>
<dbReference type="SUPFAM" id="SSF52218">
    <property type="entry name" value="Flavoproteins"/>
    <property type="match status" value="1"/>
</dbReference>
<dbReference type="EMBL" id="VIVR01000001">
    <property type="protein sequence ID" value="TWE21538.1"/>
    <property type="molecule type" value="Genomic_DNA"/>
</dbReference>